<sequence>MAVNKNKSRSVLGANPLTKGVFNKTEVETQASEEIINNQESRFLIKGDREAVNLRLPIELNDWLNDLLKKGKRKHGAKVPKEVWVQAALELFKAMPVNWEEIDSEENLQSALLNLETRIKNLENISA</sequence>
<evidence type="ECO:0000313" key="1">
    <source>
        <dbReference type="EMBL" id="MBD2533819.1"/>
    </source>
</evidence>
<comment type="caution">
    <text evidence="1">The sequence shown here is derived from an EMBL/GenBank/DDBJ whole genome shotgun (WGS) entry which is preliminary data.</text>
</comment>
<gene>
    <name evidence="1" type="ORF">H6G97_31425</name>
</gene>
<accession>A0ABR8DZQ3</accession>
<dbReference type="RefSeq" id="WP_190944363.1">
    <property type="nucleotide sequence ID" value="NZ_JACJSI010000116.1"/>
</dbReference>
<organism evidence="1 2">
    <name type="scientific">Nostoc flagelliforme FACHB-838</name>
    <dbReference type="NCBI Taxonomy" id="2692904"/>
    <lineage>
        <taxon>Bacteria</taxon>
        <taxon>Bacillati</taxon>
        <taxon>Cyanobacteriota</taxon>
        <taxon>Cyanophyceae</taxon>
        <taxon>Nostocales</taxon>
        <taxon>Nostocaceae</taxon>
        <taxon>Nostoc</taxon>
    </lineage>
</organism>
<reference evidence="1 2" key="1">
    <citation type="journal article" date="2020" name="ISME J.">
        <title>Comparative genomics reveals insights into cyanobacterial evolution and habitat adaptation.</title>
        <authorList>
            <person name="Chen M.Y."/>
            <person name="Teng W.K."/>
            <person name="Zhao L."/>
            <person name="Hu C.X."/>
            <person name="Zhou Y.K."/>
            <person name="Han B.P."/>
            <person name="Song L.R."/>
            <person name="Shu W.S."/>
        </authorList>
    </citation>
    <scope>NUCLEOTIDE SEQUENCE [LARGE SCALE GENOMIC DNA]</scope>
    <source>
        <strain evidence="1 2">FACHB-838</strain>
    </source>
</reference>
<dbReference type="Proteomes" id="UP000623440">
    <property type="component" value="Unassembled WGS sequence"/>
</dbReference>
<proteinExistence type="predicted"/>
<keyword evidence="2" id="KW-1185">Reference proteome</keyword>
<protein>
    <submittedName>
        <fullName evidence="1">Uncharacterized protein</fullName>
    </submittedName>
</protein>
<dbReference type="EMBL" id="JACJSI010000116">
    <property type="protein sequence ID" value="MBD2533819.1"/>
    <property type="molecule type" value="Genomic_DNA"/>
</dbReference>
<evidence type="ECO:0000313" key="2">
    <source>
        <dbReference type="Proteomes" id="UP000623440"/>
    </source>
</evidence>
<name>A0ABR8DZQ3_9NOSO</name>